<dbReference type="InterPro" id="IPR019760">
    <property type="entry name" value="DNA-dir_DNA_pol_A_CS"/>
</dbReference>
<dbReference type="InterPro" id="IPR001098">
    <property type="entry name" value="DNA-dir_DNA_pol_A_palm_dom"/>
</dbReference>
<dbReference type="Gene3D" id="3.40.50.1010">
    <property type="entry name" value="5'-nuclease"/>
    <property type="match status" value="1"/>
</dbReference>
<dbReference type="EC" id="2.7.7.7" evidence="2 15"/>
<evidence type="ECO:0000259" key="18">
    <source>
        <dbReference type="SMART" id="SM00474"/>
    </source>
</evidence>
<evidence type="ECO:0000259" key="20">
    <source>
        <dbReference type="SMART" id="SM00482"/>
    </source>
</evidence>
<dbReference type="InterPro" id="IPR002421">
    <property type="entry name" value="5-3_exonuclease"/>
</dbReference>
<comment type="catalytic activity">
    <reaction evidence="14 16">
        <text>DNA(n) + a 2'-deoxyribonucleoside 5'-triphosphate = DNA(n+1) + diphosphate</text>
        <dbReference type="Rhea" id="RHEA:22508"/>
        <dbReference type="Rhea" id="RHEA-COMP:17339"/>
        <dbReference type="Rhea" id="RHEA-COMP:17340"/>
        <dbReference type="ChEBI" id="CHEBI:33019"/>
        <dbReference type="ChEBI" id="CHEBI:61560"/>
        <dbReference type="ChEBI" id="CHEBI:173112"/>
        <dbReference type="EC" id="2.7.7.7"/>
    </reaction>
</comment>
<keyword evidence="22" id="KW-1185">Reference proteome</keyword>
<dbReference type="InterPro" id="IPR020045">
    <property type="entry name" value="DNA_polI_H3TH"/>
</dbReference>
<dbReference type="InterPro" id="IPR002298">
    <property type="entry name" value="DNA_polymerase_A"/>
</dbReference>
<evidence type="ECO:0000256" key="14">
    <source>
        <dbReference type="ARBA" id="ARBA00049244"/>
    </source>
</evidence>
<comment type="function">
    <text evidence="16">In addition to polymerase activity, this DNA polymerase exhibits 3'-5' and 5'-3' exonuclease activity.</text>
</comment>
<keyword evidence="7" id="KW-0540">Nuclease</keyword>
<dbReference type="Gene3D" id="3.30.420.10">
    <property type="entry name" value="Ribonuclease H-like superfamily/Ribonuclease H"/>
    <property type="match status" value="1"/>
</dbReference>
<sequence length="946" mass="103773">MADDAPIAAPKAADLLTSEQKSAPEPAAGRGLTGDSTVYVVDCHSLIFQVFHAIPEMTSPGGEPVNAVYGFTRDLVYLLQEKRPSALVCAFDTPGPTFRKTLYDGYKADRGAMPEELRSQLPKIEAVVDAMGLPRLGEADYEADDLLATLARQCDEAGARCFLVTGDKDCRQLITKNVSIYNIRKDLVYTAGELMGDWGIEPEQVVDFQALVGDKVDCVPGVPLIGPKIAAELINEFGDLENLLANADKVKGAKRKQNLVEFADQARLSKKLVRLEPQVPLEGFDWALCRVDAQDGERMGELFSGYGFRGLAEKAAELTGGAAAEPEADWDVNYRLVNTSEALAELVVTLSEQERIALDTETTSLNARTAEIVGLSFAWAPGEAAYVAIRGPATDRVLDPAATLDALRPVLENPAIEKIGQNLKYDLTVLRAAGVRVEGVAFDTMIASYLLDAGERTHNLDHLAQRYLGHTNTKIEELIGKGKNQKRMDTVSVAAVSDYAAEDADVPLRLAPILQDRLDERGLSTLCDDVETPLVGVLSEMEYHGVRVDAERLGELSERFAERMQTLAEEIEELAGHPFNLASPKQLAEVLFQELRLPVVKKTKTGPSTDASVLEQLADLHPLPRLIVEHRQYAKLKGTYVDALPLLIAPETGRLHCSFNQVVAATGRLSSSDPNLQNIPIRTEEGRLIRSAFVAGPSKEKSEGWKLLAADYSQIELRVLAHYSEDETLCRAFAEQQDIHTLVASQVNGVPIDSVTSEQRRGAKAVNFGIIYGQSAFGLAKSLGIPKDEAARFIDEYFARYPGVGEFMNETLERCHREGRVETLLGRQRKVEGVRRPAVDKDALFDARPAPLQMTLPERTAVNTVIQGTAADLIKLAMLAIDRRMKAEGFAAKMILQIHDELVFDCPEEELERLTNLVREEMQSVLPLRVPLAVDIATGDNWAECK</sequence>
<dbReference type="SMART" id="SM00279">
    <property type="entry name" value="HhH2"/>
    <property type="match status" value="1"/>
</dbReference>
<dbReference type="PANTHER" id="PTHR10133:SF27">
    <property type="entry name" value="DNA POLYMERASE NU"/>
    <property type="match status" value="1"/>
</dbReference>
<organism evidence="21 22">
    <name type="scientific">Pseudobythopirellula maris</name>
    <dbReference type="NCBI Taxonomy" id="2527991"/>
    <lineage>
        <taxon>Bacteria</taxon>
        <taxon>Pseudomonadati</taxon>
        <taxon>Planctomycetota</taxon>
        <taxon>Planctomycetia</taxon>
        <taxon>Pirellulales</taxon>
        <taxon>Lacipirellulaceae</taxon>
        <taxon>Pseudobythopirellula</taxon>
    </lineage>
</organism>
<dbReference type="OrthoDB" id="9806424at2"/>
<dbReference type="CDD" id="cd08637">
    <property type="entry name" value="DNA_pol_A_pol_I_C"/>
    <property type="match status" value="1"/>
</dbReference>
<evidence type="ECO:0000256" key="8">
    <source>
        <dbReference type="ARBA" id="ARBA00022763"/>
    </source>
</evidence>
<evidence type="ECO:0000313" key="22">
    <source>
        <dbReference type="Proteomes" id="UP000315440"/>
    </source>
</evidence>
<keyword evidence="6 16" id="KW-0235">DNA replication</keyword>
<dbReference type="NCBIfam" id="TIGR00593">
    <property type="entry name" value="pola"/>
    <property type="match status" value="1"/>
</dbReference>
<keyword evidence="13 16" id="KW-0234">DNA repair</keyword>
<name>A0A5C5ZQS9_9BACT</name>
<evidence type="ECO:0000256" key="11">
    <source>
        <dbReference type="ARBA" id="ARBA00022932"/>
    </source>
</evidence>
<evidence type="ECO:0000256" key="10">
    <source>
        <dbReference type="ARBA" id="ARBA00022839"/>
    </source>
</evidence>
<evidence type="ECO:0000256" key="5">
    <source>
        <dbReference type="ARBA" id="ARBA00022695"/>
    </source>
</evidence>
<dbReference type="InterPro" id="IPR018320">
    <property type="entry name" value="DNA_polymerase_1"/>
</dbReference>
<comment type="caution">
    <text evidence="21">The sequence shown here is derived from an EMBL/GenBank/DDBJ whole genome shotgun (WGS) entry which is preliminary data.</text>
</comment>
<dbReference type="FunFam" id="1.10.150.20:FF:000002">
    <property type="entry name" value="DNA polymerase I"/>
    <property type="match status" value="1"/>
</dbReference>
<dbReference type="Proteomes" id="UP000315440">
    <property type="component" value="Unassembled WGS sequence"/>
</dbReference>
<dbReference type="SUPFAM" id="SSF53098">
    <property type="entry name" value="Ribonuclease H-like"/>
    <property type="match status" value="1"/>
</dbReference>
<dbReference type="SMART" id="SM00475">
    <property type="entry name" value="53EXOc"/>
    <property type="match status" value="1"/>
</dbReference>
<dbReference type="Pfam" id="PF01367">
    <property type="entry name" value="5_3_exonuc"/>
    <property type="match status" value="1"/>
</dbReference>
<reference evidence="21 22" key="1">
    <citation type="submission" date="2019-02" db="EMBL/GenBank/DDBJ databases">
        <title>Deep-cultivation of Planctomycetes and their phenomic and genomic characterization uncovers novel biology.</title>
        <authorList>
            <person name="Wiegand S."/>
            <person name="Jogler M."/>
            <person name="Boedeker C."/>
            <person name="Pinto D."/>
            <person name="Vollmers J."/>
            <person name="Rivas-Marin E."/>
            <person name="Kohn T."/>
            <person name="Peeters S.H."/>
            <person name="Heuer A."/>
            <person name="Rast P."/>
            <person name="Oberbeckmann S."/>
            <person name="Bunk B."/>
            <person name="Jeske O."/>
            <person name="Meyerdierks A."/>
            <person name="Storesund J.E."/>
            <person name="Kallscheuer N."/>
            <person name="Luecker S."/>
            <person name="Lage O.M."/>
            <person name="Pohl T."/>
            <person name="Merkel B.J."/>
            <person name="Hornburger P."/>
            <person name="Mueller R.-W."/>
            <person name="Bruemmer F."/>
            <person name="Labrenz M."/>
            <person name="Spormann A.M."/>
            <person name="Op Den Camp H."/>
            <person name="Overmann J."/>
            <person name="Amann R."/>
            <person name="Jetten M.S.M."/>
            <person name="Mascher T."/>
            <person name="Medema M.H."/>
            <person name="Devos D.P."/>
            <person name="Kaster A.-K."/>
            <person name="Ovreas L."/>
            <person name="Rohde M."/>
            <person name="Galperin M.Y."/>
            <person name="Jogler C."/>
        </authorList>
    </citation>
    <scope>NUCLEOTIDE SEQUENCE [LARGE SCALE GENOMIC DNA]</scope>
    <source>
        <strain evidence="21 22">Mal64</strain>
    </source>
</reference>
<evidence type="ECO:0000256" key="15">
    <source>
        <dbReference type="NCBIfam" id="TIGR00593"/>
    </source>
</evidence>
<dbReference type="Pfam" id="PF01612">
    <property type="entry name" value="DNA_pol_A_exo1"/>
    <property type="match status" value="1"/>
</dbReference>
<dbReference type="Pfam" id="PF00476">
    <property type="entry name" value="DNA_pol_A"/>
    <property type="match status" value="1"/>
</dbReference>
<evidence type="ECO:0000256" key="16">
    <source>
        <dbReference type="RuleBase" id="RU004460"/>
    </source>
</evidence>
<dbReference type="InterPro" id="IPR043502">
    <property type="entry name" value="DNA/RNA_pol_sf"/>
</dbReference>
<dbReference type="InterPro" id="IPR036397">
    <property type="entry name" value="RNaseH_sf"/>
</dbReference>
<dbReference type="AlphaFoldDB" id="A0A5C5ZQS9"/>
<dbReference type="GO" id="GO:0008408">
    <property type="term" value="F:3'-5' exonuclease activity"/>
    <property type="evidence" value="ECO:0007669"/>
    <property type="project" value="UniProtKB-UniRule"/>
</dbReference>
<evidence type="ECO:0000256" key="13">
    <source>
        <dbReference type="ARBA" id="ARBA00023204"/>
    </source>
</evidence>
<dbReference type="InterPro" id="IPR020046">
    <property type="entry name" value="5-3_exonucl_a-hlix_arch_N"/>
</dbReference>
<dbReference type="PANTHER" id="PTHR10133">
    <property type="entry name" value="DNA POLYMERASE I"/>
    <property type="match status" value="1"/>
</dbReference>
<comment type="similarity">
    <text evidence="1 16">Belongs to the DNA polymerase type-A family.</text>
</comment>
<dbReference type="CDD" id="cd06139">
    <property type="entry name" value="DNA_polA_I_Ecoli_like_exo"/>
    <property type="match status" value="1"/>
</dbReference>
<keyword evidence="10 16" id="KW-0269">Exonuclease</keyword>
<dbReference type="InterPro" id="IPR012337">
    <property type="entry name" value="RNaseH-like_sf"/>
</dbReference>
<dbReference type="CDD" id="cd09898">
    <property type="entry name" value="H3TH_53EXO"/>
    <property type="match status" value="1"/>
</dbReference>
<dbReference type="CDD" id="cd09859">
    <property type="entry name" value="PIN_53EXO"/>
    <property type="match status" value="1"/>
</dbReference>
<feature type="domain" description="DNA-directed DNA polymerase family A palm" evidence="20">
    <location>
        <begin position="686"/>
        <end position="910"/>
    </location>
</feature>
<evidence type="ECO:0000256" key="17">
    <source>
        <dbReference type="SAM" id="MobiDB-lite"/>
    </source>
</evidence>
<evidence type="ECO:0000256" key="6">
    <source>
        <dbReference type="ARBA" id="ARBA00022705"/>
    </source>
</evidence>
<dbReference type="SUPFAM" id="SSF47807">
    <property type="entry name" value="5' to 3' exonuclease, C-terminal subdomain"/>
    <property type="match status" value="1"/>
</dbReference>
<evidence type="ECO:0000256" key="7">
    <source>
        <dbReference type="ARBA" id="ARBA00022722"/>
    </source>
</evidence>
<dbReference type="Gene3D" id="1.20.1060.10">
    <property type="entry name" value="Taq DNA Polymerase, Chain T, domain 4"/>
    <property type="match status" value="1"/>
</dbReference>
<keyword evidence="5 16" id="KW-0548">Nucleotidyltransferase</keyword>
<dbReference type="InterPro" id="IPR029060">
    <property type="entry name" value="PIN-like_dom_sf"/>
</dbReference>
<keyword evidence="11 16" id="KW-0239">DNA-directed DNA polymerase</keyword>
<evidence type="ECO:0000256" key="9">
    <source>
        <dbReference type="ARBA" id="ARBA00022801"/>
    </source>
</evidence>
<gene>
    <name evidence="16 21" type="primary">polA</name>
    <name evidence="21" type="ORF">Mal64_00070</name>
</gene>
<dbReference type="FunFam" id="1.20.1060.10:FF:000001">
    <property type="entry name" value="DNA polymerase I"/>
    <property type="match status" value="1"/>
</dbReference>
<protein>
    <recommendedName>
        <fullName evidence="3 15">DNA polymerase I</fullName>
        <ecNumber evidence="2 15">2.7.7.7</ecNumber>
    </recommendedName>
</protein>
<dbReference type="GO" id="GO:0006302">
    <property type="term" value="P:double-strand break repair"/>
    <property type="evidence" value="ECO:0007669"/>
    <property type="project" value="TreeGrafter"/>
</dbReference>
<evidence type="ECO:0000256" key="3">
    <source>
        <dbReference type="ARBA" id="ARBA00020311"/>
    </source>
</evidence>
<proteinExistence type="inferred from homology"/>
<feature type="domain" description="3'-5' exonuclease" evidence="18">
    <location>
        <begin position="334"/>
        <end position="519"/>
    </location>
</feature>
<dbReference type="RefSeq" id="WP_146395444.1">
    <property type="nucleotide sequence ID" value="NZ_SJPQ01000001.1"/>
</dbReference>
<dbReference type="InterPro" id="IPR002562">
    <property type="entry name" value="3'-5'_exonuclease_dom"/>
</dbReference>
<evidence type="ECO:0000256" key="12">
    <source>
        <dbReference type="ARBA" id="ARBA00023125"/>
    </source>
</evidence>
<keyword evidence="12 16" id="KW-0238">DNA-binding</keyword>
<dbReference type="EMBL" id="SJPQ01000001">
    <property type="protein sequence ID" value="TWT89630.1"/>
    <property type="molecule type" value="Genomic_DNA"/>
</dbReference>
<evidence type="ECO:0000256" key="1">
    <source>
        <dbReference type="ARBA" id="ARBA00007705"/>
    </source>
</evidence>
<dbReference type="GO" id="GO:0008409">
    <property type="term" value="F:5'-3' exonuclease activity"/>
    <property type="evidence" value="ECO:0007669"/>
    <property type="project" value="UniProtKB-UniRule"/>
</dbReference>
<dbReference type="NCBIfam" id="NF004397">
    <property type="entry name" value="PRK05755.1"/>
    <property type="match status" value="1"/>
</dbReference>
<dbReference type="SMART" id="SM00482">
    <property type="entry name" value="POLAc"/>
    <property type="match status" value="1"/>
</dbReference>
<dbReference type="GO" id="GO:0003677">
    <property type="term" value="F:DNA binding"/>
    <property type="evidence" value="ECO:0007669"/>
    <property type="project" value="UniProtKB-UniRule"/>
</dbReference>
<accession>A0A5C5ZQS9</accession>
<dbReference type="GO" id="GO:0003887">
    <property type="term" value="F:DNA-directed DNA polymerase activity"/>
    <property type="evidence" value="ECO:0007669"/>
    <property type="project" value="UniProtKB-UniRule"/>
</dbReference>
<evidence type="ECO:0000313" key="21">
    <source>
        <dbReference type="EMBL" id="TWT89630.1"/>
    </source>
</evidence>
<dbReference type="Gene3D" id="1.10.150.20">
    <property type="entry name" value="5' to 3' exonuclease, C-terminal subdomain"/>
    <property type="match status" value="2"/>
</dbReference>
<dbReference type="PRINTS" id="PR00868">
    <property type="entry name" value="DNAPOLI"/>
</dbReference>
<dbReference type="PROSITE" id="PS00447">
    <property type="entry name" value="DNA_POLYMERASE_A"/>
    <property type="match status" value="1"/>
</dbReference>
<evidence type="ECO:0000256" key="4">
    <source>
        <dbReference type="ARBA" id="ARBA00022679"/>
    </source>
</evidence>
<feature type="domain" description="5'-3' exonuclease" evidence="19">
    <location>
        <begin position="34"/>
        <end position="292"/>
    </location>
</feature>
<dbReference type="SUPFAM" id="SSF56672">
    <property type="entry name" value="DNA/RNA polymerases"/>
    <property type="match status" value="1"/>
</dbReference>
<keyword evidence="9 16" id="KW-0378">Hydrolase</keyword>
<feature type="region of interest" description="Disordered" evidence="17">
    <location>
        <begin position="1"/>
        <end position="30"/>
    </location>
</feature>
<keyword evidence="4 16" id="KW-0808">Transferase</keyword>
<evidence type="ECO:0000259" key="19">
    <source>
        <dbReference type="SMART" id="SM00475"/>
    </source>
</evidence>
<dbReference type="Gene3D" id="3.30.70.370">
    <property type="match status" value="1"/>
</dbReference>
<dbReference type="GO" id="GO:0006261">
    <property type="term" value="P:DNA-templated DNA replication"/>
    <property type="evidence" value="ECO:0007669"/>
    <property type="project" value="UniProtKB-UniRule"/>
</dbReference>
<dbReference type="InterPro" id="IPR036279">
    <property type="entry name" value="5-3_exonuclease_C_sf"/>
</dbReference>
<dbReference type="SUPFAM" id="SSF88723">
    <property type="entry name" value="PIN domain-like"/>
    <property type="match status" value="1"/>
</dbReference>
<dbReference type="Pfam" id="PF02739">
    <property type="entry name" value="5_3_exonuc_N"/>
    <property type="match status" value="1"/>
</dbReference>
<feature type="compositionally biased region" description="Low complexity" evidence="17">
    <location>
        <begin position="1"/>
        <end position="14"/>
    </location>
</feature>
<keyword evidence="8 16" id="KW-0227">DNA damage</keyword>
<dbReference type="SMART" id="SM00474">
    <property type="entry name" value="35EXOc"/>
    <property type="match status" value="1"/>
</dbReference>
<evidence type="ECO:0000256" key="2">
    <source>
        <dbReference type="ARBA" id="ARBA00012417"/>
    </source>
</evidence>
<dbReference type="FunFam" id="1.10.150.20:FF:000003">
    <property type="entry name" value="DNA polymerase I"/>
    <property type="match status" value="1"/>
</dbReference>
<dbReference type="InterPro" id="IPR008918">
    <property type="entry name" value="HhH2"/>
</dbReference>